<evidence type="ECO:0000256" key="5">
    <source>
        <dbReference type="ARBA" id="ARBA00022833"/>
    </source>
</evidence>
<evidence type="ECO:0000313" key="12">
    <source>
        <dbReference type="Proteomes" id="UP000298416"/>
    </source>
</evidence>
<reference evidence="11" key="1">
    <citation type="submission" date="2018-01" db="EMBL/GenBank/DDBJ databases">
        <authorList>
            <person name="Mao J.F."/>
        </authorList>
    </citation>
    <scope>NUCLEOTIDE SEQUENCE</scope>
    <source>
        <strain evidence="11">Huo1</strain>
        <tissue evidence="11">Leaf</tissue>
    </source>
</reference>
<dbReference type="GO" id="GO:0005634">
    <property type="term" value="C:nucleus"/>
    <property type="evidence" value="ECO:0007669"/>
    <property type="project" value="UniProtKB-SubCell"/>
</dbReference>
<evidence type="ECO:0000256" key="4">
    <source>
        <dbReference type="ARBA" id="ARBA00022771"/>
    </source>
</evidence>
<keyword evidence="12" id="KW-1185">Reference proteome</keyword>
<feature type="domain" description="CCT" evidence="10">
    <location>
        <begin position="348"/>
        <end position="390"/>
    </location>
</feature>
<accession>A0A8X8WKK1</accession>
<reference evidence="11" key="2">
    <citation type="submission" date="2020-08" db="EMBL/GenBank/DDBJ databases">
        <title>Plant Genome Project.</title>
        <authorList>
            <person name="Zhang R.-G."/>
        </authorList>
    </citation>
    <scope>NUCLEOTIDE SEQUENCE</scope>
    <source>
        <strain evidence="11">Huo1</strain>
        <tissue evidence="11">Leaf</tissue>
    </source>
</reference>
<gene>
    <name evidence="11" type="ORF">SASPL_142792</name>
</gene>
<evidence type="ECO:0008006" key="13">
    <source>
        <dbReference type="Google" id="ProtNLM"/>
    </source>
</evidence>
<dbReference type="Pfam" id="PF06203">
    <property type="entry name" value="CCT"/>
    <property type="match status" value="1"/>
</dbReference>
<dbReference type="PROSITE" id="PS51017">
    <property type="entry name" value="CCT"/>
    <property type="match status" value="1"/>
</dbReference>
<dbReference type="PANTHER" id="PTHR31874">
    <property type="entry name" value="CCT MOTIF FAMILY PROTEIN, EXPRESSED"/>
    <property type="match status" value="1"/>
</dbReference>
<sequence>MQEPKQSMASDTKLAHAVGGKSVRACDNCVTKRARWYCAADDAFLCDACDSSVHSANPLARRHDRVRLKIASSPPSKENEISLSLCPGGDDTRPSWHEGFTKKARTPRGQKKKKKFNGEFVSNIIPQHLVPEQENCSEEESEEQLLYRVPVFAVENYGENNALRCAKVEMSDLEGIIPSESEFAADVESLLGKGLEDEAYEMEGLGIIFDCDDHDEASCLRIKAEDEEIGEKDRDFLQIDLGRETFELNFDYSSPINTCGEDEEDNKAGIREKDDSGKALLKLDYDRVMTAWDHKRSPWTSGERPELTSGDWWPDCCTLGTSWTMHAYGEMAMKSGGAGAGAGGDGGREARVSRYREKRRTRLFSKKIRYEVRKLNAEKRPRMKGRFVKRESFAASAFPLLNK</sequence>
<protein>
    <recommendedName>
        <fullName evidence="13">Zinc finger protein CONSTANS</fullName>
    </recommendedName>
</protein>
<dbReference type="GO" id="GO:0006355">
    <property type="term" value="P:regulation of DNA-templated transcription"/>
    <property type="evidence" value="ECO:0007669"/>
    <property type="project" value="TreeGrafter"/>
</dbReference>
<dbReference type="Pfam" id="PF00643">
    <property type="entry name" value="zf-B_box"/>
    <property type="match status" value="1"/>
</dbReference>
<dbReference type="PANTHER" id="PTHR31874:SF1">
    <property type="entry name" value="ZINC FINGER PROTEIN CONSTANS-LIKE 6"/>
    <property type="match status" value="1"/>
</dbReference>
<evidence type="ECO:0000259" key="9">
    <source>
        <dbReference type="PROSITE" id="PS50119"/>
    </source>
</evidence>
<comment type="caution">
    <text evidence="11">The sequence shown here is derived from an EMBL/GenBank/DDBJ whole genome shotgun (WGS) entry which is preliminary data.</text>
</comment>
<evidence type="ECO:0000256" key="7">
    <source>
        <dbReference type="PROSITE-ProRule" id="PRU00024"/>
    </source>
</evidence>
<evidence type="ECO:0000256" key="8">
    <source>
        <dbReference type="PROSITE-ProRule" id="PRU00357"/>
    </source>
</evidence>
<dbReference type="SMART" id="SM00336">
    <property type="entry name" value="BBOX"/>
    <property type="match status" value="1"/>
</dbReference>
<name>A0A8X8WKK1_SALSN</name>
<dbReference type="InterPro" id="IPR049808">
    <property type="entry name" value="CONSTANS-like_Bbox1"/>
</dbReference>
<comment type="subcellular location">
    <subcellularLocation>
        <location evidence="1 8">Nucleus</location>
    </subcellularLocation>
</comment>
<dbReference type="InterPro" id="IPR052453">
    <property type="entry name" value="CONSTANS-like_ZF"/>
</dbReference>
<dbReference type="EMBL" id="PNBA02000016">
    <property type="protein sequence ID" value="KAG6396637.1"/>
    <property type="molecule type" value="Genomic_DNA"/>
</dbReference>
<evidence type="ECO:0000256" key="1">
    <source>
        <dbReference type="ARBA" id="ARBA00004123"/>
    </source>
</evidence>
<dbReference type="PROSITE" id="PS50119">
    <property type="entry name" value="ZF_BBOX"/>
    <property type="match status" value="1"/>
</dbReference>
<dbReference type="OrthoDB" id="153872at2759"/>
<dbReference type="Proteomes" id="UP000298416">
    <property type="component" value="Unassembled WGS sequence"/>
</dbReference>
<organism evidence="11">
    <name type="scientific">Salvia splendens</name>
    <name type="common">Scarlet sage</name>
    <dbReference type="NCBI Taxonomy" id="180675"/>
    <lineage>
        <taxon>Eukaryota</taxon>
        <taxon>Viridiplantae</taxon>
        <taxon>Streptophyta</taxon>
        <taxon>Embryophyta</taxon>
        <taxon>Tracheophyta</taxon>
        <taxon>Spermatophyta</taxon>
        <taxon>Magnoliopsida</taxon>
        <taxon>eudicotyledons</taxon>
        <taxon>Gunneridae</taxon>
        <taxon>Pentapetalae</taxon>
        <taxon>asterids</taxon>
        <taxon>lamiids</taxon>
        <taxon>Lamiales</taxon>
        <taxon>Lamiaceae</taxon>
        <taxon>Nepetoideae</taxon>
        <taxon>Mentheae</taxon>
        <taxon>Salviinae</taxon>
        <taxon>Salvia</taxon>
        <taxon>Salvia subgen. Calosphace</taxon>
        <taxon>core Calosphace</taxon>
    </lineage>
</organism>
<evidence type="ECO:0000259" key="10">
    <source>
        <dbReference type="PROSITE" id="PS51017"/>
    </source>
</evidence>
<evidence type="ECO:0000313" key="11">
    <source>
        <dbReference type="EMBL" id="KAG6396637.1"/>
    </source>
</evidence>
<proteinExistence type="inferred from homology"/>
<dbReference type="GO" id="GO:0008270">
    <property type="term" value="F:zinc ion binding"/>
    <property type="evidence" value="ECO:0007669"/>
    <property type="project" value="UniProtKB-KW"/>
</dbReference>
<feature type="domain" description="B box-type" evidence="9">
    <location>
        <begin position="21"/>
        <end position="68"/>
    </location>
</feature>
<keyword evidence="6 8" id="KW-0539">Nucleus</keyword>
<keyword evidence="4 7" id="KW-0863">Zinc-finger</keyword>
<dbReference type="AlphaFoldDB" id="A0A8X8WKK1"/>
<keyword evidence="3" id="KW-0479">Metal-binding</keyword>
<dbReference type="CDD" id="cd19821">
    <property type="entry name" value="Bbox1_BBX-like"/>
    <property type="match status" value="1"/>
</dbReference>
<dbReference type="InterPro" id="IPR000315">
    <property type="entry name" value="Znf_B-box"/>
</dbReference>
<evidence type="ECO:0000256" key="6">
    <source>
        <dbReference type="ARBA" id="ARBA00023242"/>
    </source>
</evidence>
<comment type="similarity">
    <text evidence="2">Belongs to the CONSTANS family.</text>
</comment>
<keyword evidence="5" id="KW-0862">Zinc</keyword>
<evidence type="ECO:0000256" key="2">
    <source>
        <dbReference type="ARBA" id="ARBA00010024"/>
    </source>
</evidence>
<dbReference type="InterPro" id="IPR010402">
    <property type="entry name" value="CCT_domain"/>
</dbReference>
<evidence type="ECO:0000256" key="3">
    <source>
        <dbReference type="ARBA" id="ARBA00022723"/>
    </source>
</evidence>